<dbReference type="PRINTS" id="PR00455">
    <property type="entry name" value="HTHTETR"/>
</dbReference>
<dbReference type="AlphaFoldDB" id="A0A315ZYN6"/>
<keyword evidence="1 2" id="KW-0238">DNA-binding</keyword>
<dbReference type="PANTHER" id="PTHR43479">
    <property type="entry name" value="ACREF/ENVCD OPERON REPRESSOR-RELATED"/>
    <property type="match status" value="1"/>
</dbReference>
<evidence type="ECO:0000256" key="1">
    <source>
        <dbReference type="ARBA" id="ARBA00023125"/>
    </source>
</evidence>
<name>A0A315ZYN6_9FIRM</name>
<feature type="DNA-binding region" description="H-T-H motif" evidence="2">
    <location>
        <begin position="29"/>
        <end position="48"/>
    </location>
</feature>
<keyword evidence="5" id="KW-1185">Reference proteome</keyword>
<dbReference type="Gene3D" id="1.10.357.10">
    <property type="entry name" value="Tetracycline Repressor, domain 2"/>
    <property type="match status" value="1"/>
</dbReference>
<dbReference type="SUPFAM" id="SSF46689">
    <property type="entry name" value="Homeodomain-like"/>
    <property type="match status" value="1"/>
</dbReference>
<dbReference type="Pfam" id="PF00440">
    <property type="entry name" value="TetR_N"/>
    <property type="match status" value="1"/>
</dbReference>
<sequence>MPRDKSLTLEKIIPCAKKEFLDKGFERASLRTIAADAGMSAAGLYRHFESKEAMFDALVAPLVDTYFRNYEESMQRNYALLDTEEIKKFWVISEEEGLQYVNFIYDHFEEFKLLLTRSDGTKYQNFVHQVSEMEVKEMTRLMDELRNRGFSVKDISQDELHMLISGYVTSIFEVVIHDYPREKAITHVKTLMSFLYPGWIKAFGMEGIV</sequence>
<evidence type="ECO:0000313" key="4">
    <source>
        <dbReference type="EMBL" id="SUQ14111.1"/>
    </source>
</evidence>
<dbReference type="PANTHER" id="PTHR43479:SF11">
    <property type="entry name" value="ACREF_ENVCD OPERON REPRESSOR-RELATED"/>
    <property type="match status" value="1"/>
</dbReference>
<evidence type="ECO:0000313" key="5">
    <source>
        <dbReference type="Proteomes" id="UP000254051"/>
    </source>
</evidence>
<dbReference type="GO" id="GO:0003677">
    <property type="term" value="F:DNA binding"/>
    <property type="evidence" value="ECO:0007669"/>
    <property type="project" value="UniProtKB-UniRule"/>
</dbReference>
<evidence type="ECO:0000256" key="2">
    <source>
        <dbReference type="PROSITE-ProRule" id="PRU00335"/>
    </source>
</evidence>
<dbReference type="EMBL" id="UHJJ01000005">
    <property type="protein sequence ID" value="SUQ14111.1"/>
    <property type="molecule type" value="Genomic_DNA"/>
</dbReference>
<dbReference type="Proteomes" id="UP000254051">
    <property type="component" value="Unassembled WGS sequence"/>
</dbReference>
<dbReference type="InterPro" id="IPR009057">
    <property type="entry name" value="Homeodomain-like_sf"/>
</dbReference>
<organism evidence="4 5">
    <name type="scientific">Faecalicatena contorta</name>
    <dbReference type="NCBI Taxonomy" id="39482"/>
    <lineage>
        <taxon>Bacteria</taxon>
        <taxon>Bacillati</taxon>
        <taxon>Bacillota</taxon>
        <taxon>Clostridia</taxon>
        <taxon>Lachnospirales</taxon>
        <taxon>Lachnospiraceae</taxon>
        <taxon>Faecalicatena</taxon>
    </lineage>
</organism>
<accession>A0A315ZYN6</accession>
<protein>
    <submittedName>
        <fullName evidence="4">DNA-binding transcriptional regulator, AcrR family</fullName>
    </submittedName>
</protein>
<feature type="domain" description="HTH tetR-type" evidence="3">
    <location>
        <begin position="6"/>
        <end position="66"/>
    </location>
</feature>
<dbReference type="InterPro" id="IPR001647">
    <property type="entry name" value="HTH_TetR"/>
</dbReference>
<dbReference type="PROSITE" id="PS50977">
    <property type="entry name" value="HTH_TETR_2"/>
    <property type="match status" value="1"/>
</dbReference>
<reference evidence="5" key="1">
    <citation type="submission" date="2017-07" db="EMBL/GenBank/DDBJ databases">
        <authorList>
            <person name="Varghese N."/>
            <person name="Submissions S."/>
        </authorList>
    </citation>
    <scope>NUCLEOTIDE SEQUENCE [LARGE SCALE GENOMIC DNA]</scope>
    <source>
        <strain evidence="5">NLAE-zl-C134</strain>
    </source>
</reference>
<evidence type="ECO:0000259" key="3">
    <source>
        <dbReference type="PROSITE" id="PS50977"/>
    </source>
</evidence>
<dbReference type="RefSeq" id="WP_109710702.1">
    <property type="nucleotide sequence ID" value="NZ_QGDS01000005.1"/>
</dbReference>
<gene>
    <name evidence="4" type="ORF">SAMN05216529_10585</name>
</gene>
<dbReference type="InterPro" id="IPR050624">
    <property type="entry name" value="HTH-type_Tx_Regulator"/>
</dbReference>
<proteinExistence type="predicted"/>
<dbReference type="OrthoDB" id="494991at2"/>